<dbReference type="EMBL" id="JBJQOH010000003">
    <property type="protein sequence ID" value="KAL3691059.1"/>
    <property type="molecule type" value="Genomic_DNA"/>
</dbReference>
<dbReference type="AlphaFoldDB" id="A0ABD3HLE5"/>
<evidence type="ECO:0000313" key="5">
    <source>
        <dbReference type="EMBL" id="KAL3691059.1"/>
    </source>
</evidence>
<feature type="region of interest" description="Disordered" evidence="4">
    <location>
        <begin position="143"/>
        <end position="175"/>
    </location>
</feature>
<feature type="region of interest" description="Disordered" evidence="4">
    <location>
        <begin position="1"/>
        <end position="39"/>
    </location>
</feature>
<dbReference type="GO" id="GO:0005730">
    <property type="term" value="C:nucleolus"/>
    <property type="evidence" value="ECO:0007669"/>
    <property type="project" value="UniProtKB-SubCell"/>
</dbReference>
<evidence type="ECO:0000256" key="4">
    <source>
        <dbReference type="SAM" id="MobiDB-lite"/>
    </source>
</evidence>
<gene>
    <name evidence="5" type="ORF">R1sor_004710</name>
</gene>
<keyword evidence="6" id="KW-1185">Reference proteome</keyword>
<feature type="compositionally biased region" description="Basic residues" evidence="4">
    <location>
        <begin position="1"/>
        <end position="14"/>
    </location>
</feature>
<organism evidence="5 6">
    <name type="scientific">Riccia sorocarpa</name>
    <dbReference type="NCBI Taxonomy" id="122646"/>
    <lineage>
        <taxon>Eukaryota</taxon>
        <taxon>Viridiplantae</taxon>
        <taxon>Streptophyta</taxon>
        <taxon>Embryophyta</taxon>
        <taxon>Marchantiophyta</taxon>
        <taxon>Marchantiopsida</taxon>
        <taxon>Marchantiidae</taxon>
        <taxon>Marchantiales</taxon>
        <taxon>Ricciaceae</taxon>
        <taxon>Riccia</taxon>
    </lineage>
</organism>
<comment type="caution">
    <text evidence="5">The sequence shown here is derived from an EMBL/GenBank/DDBJ whole genome shotgun (WGS) entry which is preliminary data.</text>
</comment>
<dbReference type="InterPro" id="IPR028160">
    <property type="entry name" value="Slx9-like"/>
</dbReference>
<protein>
    <recommendedName>
        <fullName evidence="7">Ribosome biogenesis protein SLX9</fullName>
    </recommendedName>
</protein>
<dbReference type="PANTHER" id="PTHR31109">
    <property type="entry name" value="PROTEIN FAM207A"/>
    <property type="match status" value="1"/>
</dbReference>
<feature type="compositionally biased region" description="Basic residues" evidence="4">
    <location>
        <begin position="164"/>
        <end position="173"/>
    </location>
</feature>
<feature type="compositionally biased region" description="Basic and acidic residues" evidence="4">
    <location>
        <begin position="26"/>
        <end position="39"/>
    </location>
</feature>
<dbReference type="PANTHER" id="PTHR31109:SF2">
    <property type="entry name" value="RIBOSOME BIOGENESIS PROTEIN SLX9 HOMOLOG"/>
    <property type="match status" value="1"/>
</dbReference>
<evidence type="ECO:0000256" key="1">
    <source>
        <dbReference type="ARBA" id="ARBA00004604"/>
    </source>
</evidence>
<evidence type="ECO:0000256" key="2">
    <source>
        <dbReference type="ARBA" id="ARBA00011022"/>
    </source>
</evidence>
<evidence type="ECO:0000256" key="3">
    <source>
        <dbReference type="ARBA" id="ARBA00023242"/>
    </source>
</evidence>
<proteinExistence type="inferred from homology"/>
<feature type="compositionally biased region" description="Basic and acidic residues" evidence="4">
    <location>
        <begin position="148"/>
        <end position="163"/>
    </location>
</feature>
<evidence type="ECO:0000313" key="6">
    <source>
        <dbReference type="Proteomes" id="UP001633002"/>
    </source>
</evidence>
<sequence>MKAKVKAKKAKSAKSVKSIKNAADGEAAKESSKVRKQDKQMLFVSKLQENQKLSVKKTIGKKRKRTREKAAKALGSLSSLLESLPKQDEVIASTVSFKKKQLTSKSHQKVVVKETKQLAAVLAHPEFQADPYSAIQQHLSNTLAIPESQDKGTDGKGKKSDGKGKKKKKKQGKKKELDLMQETFDDIFAADALFHKLKRSFHEKRAFLDCSFGAFCALADKVLTSYQLL</sequence>
<comment type="similarity">
    <text evidence="2">Belongs to the SLX9 family.</text>
</comment>
<reference evidence="5 6" key="1">
    <citation type="submission" date="2024-09" db="EMBL/GenBank/DDBJ databases">
        <title>Chromosome-scale assembly of Riccia sorocarpa.</title>
        <authorList>
            <person name="Paukszto L."/>
        </authorList>
    </citation>
    <scope>NUCLEOTIDE SEQUENCE [LARGE SCALE GENOMIC DNA]</scope>
    <source>
        <strain evidence="5">LP-2024</strain>
        <tissue evidence="5">Aerial parts of the thallus</tissue>
    </source>
</reference>
<evidence type="ECO:0008006" key="7">
    <source>
        <dbReference type="Google" id="ProtNLM"/>
    </source>
</evidence>
<dbReference type="Pfam" id="PF15341">
    <property type="entry name" value="SLX9"/>
    <property type="match status" value="1"/>
</dbReference>
<accession>A0ABD3HLE5</accession>
<comment type="subcellular location">
    <subcellularLocation>
        <location evidence="1">Nucleus</location>
        <location evidence="1">Nucleolus</location>
    </subcellularLocation>
</comment>
<dbReference type="Proteomes" id="UP001633002">
    <property type="component" value="Unassembled WGS sequence"/>
</dbReference>
<keyword evidence="3" id="KW-0539">Nucleus</keyword>
<name>A0ABD3HLE5_9MARC</name>